<dbReference type="RefSeq" id="WP_200595091.1">
    <property type="nucleotide sequence ID" value="NZ_JAEPBG010000010.1"/>
</dbReference>
<evidence type="ECO:0000313" key="3">
    <source>
        <dbReference type="Proteomes" id="UP000622890"/>
    </source>
</evidence>
<feature type="region of interest" description="Disordered" evidence="1">
    <location>
        <begin position="43"/>
        <end position="64"/>
    </location>
</feature>
<accession>A0A934SXX4</accession>
<proteinExistence type="predicted"/>
<evidence type="ECO:0000256" key="1">
    <source>
        <dbReference type="SAM" id="MobiDB-lite"/>
    </source>
</evidence>
<name>A0A934SXX4_9BURK</name>
<organism evidence="2 3">
    <name type="scientific">Noviherbaspirillum pedocola</name>
    <dbReference type="NCBI Taxonomy" id="2801341"/>
    <lineage>
        <taxon>Bacteria</taxon>
        <taxon>Pseudomonadati</taxon>
        <taxon>Pseudomonadota</taxon>
        <taxon>Betaproteobacteria</taxon>
        <taxon>Burkholderiales</taxon>
        <taxon>Oxalobacteraceae</taxon>
        <taxon>Noviherbaspirillum</taxon>
    </lineage>
</organism>
<evidence type="ECO:0000313" key="2">
    <source>
        <dbReference type="EMBL" id="MBK4737076.1"/>
    </source>
</evidence>
<dbReference type="EMBL" id="JAEPBG010000010">
    <property type="protein sequence ID" value="MBK4737076.1"/>
    <property type="molecule type" value="Genomic_DNA"/>
</dbReference>
<dbReference type="Proteomes" id="UP000622890">
    <property type="component" value="Unassembled WGS sequence"/>
</dbReference>
<comment type="caution">
    <text evidence="2">The sequence shown here is derived from an EMBL/GenBank/DDBJ whole genome shotgun (WGS) entry which is preliminary data.</text>
</comment>
<gene>
    <name evidence="2" type="ORF">JJB74_20850</name>
</gene>
<keyword evidence="3" id="KW-1185">Reference proteome</keyword>
<sequence>MSTIIAGRFEQQASAQTAAEALAQAGFAPDQISVFFVTPAGQHAQHPIGGDRDQSPGAENTGKADLAGGAAGAAIGAAVGAIATPIAGPIGPVTGALVGGHVGQMMGAMGGTKEDGSGGNRVPIRLSGMLVAVAVGGDGMRDRALDTLREVGASDLEFAEGSIVAGDWEDFDPVAPPNYIDAATRQPFRPHAES</sequence>
<dbReference type="AlphaFoldDB" id="A0A934SXX4"/>
<reference evidence="2" key="1">
    <citation type="submission" date="2021-01" db="EMBL/GenBank/DDBJ databases">
        <title>Genome sequence of strain Noviherbaspirillum sp. DKR-6.</title>
        <authorList>
            <person name="Chaudhary D.K."/>
        </authorList>
    </citation>
    <scope>NUCLEOTIDE SEQUENCE</scope>
    <source>
        <strain evidence="2">DKR-6</strain>
    </source>
</reference>
<protein>
    <recommendedName>
        <fullName evidence="4">Glycine zipper domain-containing protein</fullName>
    </recommendedName>
</protein>
<evidence type="ECO:0008006" key="4">
    <source>
        <dbReference type="Google" id="ProtNLM"/>
    </source>
</evidence>